<dbReference type="AlphaFoldDB" id="A0A2K3LIM6"/>
<feature type="domain" description="BTB" evidence="5">
    <location>
        <begin position="86"/>
        <end position="144"/>
    </location>
</feature>
<dbReference type="Proteomes" id="UP000236291">
    <property type="component" value="Unassembled WGS sequence"/>
</dbReference>
<evidence type="ECO:0000256" key="4">
    <source>
        <dbReference type="PROSITE-ProRule" id="PRU00982"/>
    </source>
</evidence>
<evidence type="ECO:0000313" key="7">
    <source>
        <dbReference type="EMBL" id="PNX78382.1"/>
    </source>
</evidence>
<gene>
    <name evidence="7" type="ORF">L195_g034360</name>
</gene>
<reference evidence="7 8" key="1">
    <citation type="journal article" date="2014" name="Am. J. Bot.">
        <title>Genome assembly and annotation for red clover (Trifolium pratense; Fabaceae).</title>
        <authorList>
            <person name="Istvanek J."/>
            <person name="Jaros M."/>
            <person name="Krenek A."/>
            <person name="Repkova J."/>
        </authorList>
    </citation>
    <scope>NUCLEOTIDE SEQUENCE [LARGE SCALE GENOMIC DNA]</scope>
    <source>
        <strain evidence="8">cv. Tatra</strain>
        <tissue evidence="7">Young leaves</tissue>
    </source>
</reference>
<sequence length="242" mass="27989">RYTDMTWHRMEKVFFTTKTSSKKYYLWNKFEFPGLDKTTMKILDCERVLDGGKRNRCVVLPANVPMVADSLKRKNQNWIARANSANDLIIQVGDSSFHLHKLAMVSRSEYLNRLVFKKRSNIEENTSTIQIDNIPERRVVSMLEKCCVQDLLVKNQGDHKDSLYDVDVVIVVLQCYVLGMSSDSAAKVHTVGRLVDGYLSQVARDQMLKVESFKLLVEVLPQNARECDDNLYKVIDMYLKVR</sequence>
<feature type="non-terminal residue" evidence="7">
    <location>
        <position position="1"/>
    </location>
</feature>
<dbReference type="InterPro" id="IPR027356">
    <property type="entry name" value="NPH3_dom"/>
</dbReference>
<dbReference type="InterPro" id="IPR011333">
    <property type="entry name" value="SKP1/BTB/POZ_sf"/>
</dbReference>
<dbReference type="InterPro" id="IPR000210">
    <property type="entry name" value="BTB/POZ_dom"/>
</dbReference>
<evidence type="ECO:0000313" key="8">
    <source>
        <dbReference type="Proteomes" id="UP000236291"/>
    </source>
</evidence>
<feature type="domain" description="NPH3" evidence="6">
    <location>
        <begin position="136"/>
        <end position="242"/>
    </location>
</feature>
<evidence type="ECO:0000259" key="5">
    <source>
        <dbReference type="PROSITE" id="PS50097"/>
    </source>
</evidence>
<dbReference type="Pfam" id="PF03000">
    <property type="entry name" value="NPH3"/>
    <property type="match status" value="1"/>
</dbReference>
<dbReference type="SUPFAM" id="SSF54695">
    <property type="entry name" value="POZ domain"/>
    <property type="match status" value="1"/>
</dbReference>
<dbReference type="PROSITE" id="PS50097">
    <property type="entry name" value="BTB"/>
    <property type="match status" value="1"/>
</dbReference>
<name>A0A2K3LIM6_TRIPR</name>
<dbReference type="InterPro" id="IPR043454">
    <property type="entry name" value="NPH3/RPT2-like"/>
</dbReference>
<keyword evidence="3" id="KW-0833">Ubl conjugation pathway</keyword>
<evidence type="ECO:0000256" key="3">
    <source>
        <dbReference type="ARBA" id="ARBA00022786"/>
    </source>
</evidence>
<dbReference type="STRING" id="57577.A0A2K3LIM6"/>
<evidence type="ECO:0000256" key="2">
    <source>
        <dbReference type="ARBA" id="ARBA00004906"/>
    </source>
</evidence>
<evidence type="ECO:0000256" key="1">
    <source>
        <dbReference type="ARBA" id="ARBA00004184"/>
    </source>
</evidence>
<dbReference type="GO" id="GO:0016567">
    <property type="term" value="P:protein ubiquitination"/>
    <property type="evidence" value="ECO:0007669"/>
    <property type="project" value="UniProtKB-UniPathway"/>
</dbReference>
<comment type="caution">
    <text evidence="7">The sequence shown here is derived from an EMBL/GenBank/DDBJ whole genome shotgun (WGS) entry which is preliminary data.</text>
</comment>
<comment type="subcellular location">
    <subcellularLocation>
        <location evidence="1">Endomembrane system</location>
        <topology evidence="1">Peripheral membrane protein</topology>
    </subcellularLocation>
</comment>
<comment type="similarity">
    <text evidence="4">Belongs to the NPH3 family.</text>
</comment>
<dbReference type="Gene3D" id="3.30.710.10">
    <property type="entry name" value="Potassium Channel Kv1.1, Chain A"/>
    <property type="match status" value="1"/>
</dbReference>
<dbReference type="PROSITE" id="PS51649">
    <property type="entry name" value="NPH3"/>
    <property type="match status" value="1"/>
</dbReference>
<comment type="pathway">
    <text evidence="2">Protein modification; protein ubiquitination.</text>
</comment>
<protein>
    <submittedName>
        <fullName evidence="7">Root phototropism protein 3-like</fullName>
    </submittedName>
</protein>
<reference evidence="7 8" key="2">
    <citation type="journal article" date="2017" name="Front. Plant Sci.">
        <title>Gene Classification and Mining of Molecular Markers Useful in Red Clover (Trifolium pratense) Breeding.</title>
        <authorList>
            <person name="Istvanek J."/>
            <person name="Dluhosova J."/>
            <person name="Dluhos P."/>
            <person name="Patkova L."/>
            <person name="Nedelnik J."/>
            <person name="Repkova J."/>
        </authorList>
    </citation>
    <scope>NUCLEOTIDE SEQUENCE [LARGE SCALE GENOMIC DNA]</scope>
    <source>
        <strain evidence="8">cv. Tatra</strain>
        <tissue evidence="7">Young leaves</tissue>
    </source>
</reference>
<dbReference type="UniPathway" id="UPA00143"/>
<dbReference type="GO" id="GO:0012505">
    <property type="term" value="C:endomembrane system"/>
    <property type="evidence" value="ECO:0007669"/>
    <property type="project" value="UniProtKB-SubCell"/>
</dbReference>
<dbReference type="EMBL" id="ASHM01034026">
    <property type="protein sequence ID" value="PNX78382.1"/>
    <property type="molecule type" value="Genomic_DNA"/>
</dbReference>
<organism evidence="7 8">
    <name type="scientific">Trifolium pratense</name>
    <name type="common">Red clover</name>
    <dbReference type="NCBI Taxonomy" id="57577"/>
    <lineage>
        <taxon>Eukaryota</taxon>
        <taxon>Viridiplantae</taxon>
        <taxon>Streptophyta</taxon>
        <taxon>Embryophyta</taxon>
        <taxon>Tracheophyta</taxon>
        <taxon>Spermatophyta</taxon>
        <taxon>Magnoliopsida</taxon>
        <taxon>eudicotyledons</taxon>
        <taxon>Gunneridae</taxon>
        <taxon>Pentapetalae</taxon>
        <taxon>rosids</taxon>
        <taxon>fabids</taxon>
        <taxon>Fabales</taxon>
        <taxon>Fabaceae</taxon>
        <taxon>Papilionoideae</taxon>
        <taxon>50 kb inversion clade</taxon>
        <taxon>NPAAA clade</taxon>
        <taxon>Hologalegina</taxon>
        <taxon>IRL clade</taxon>
        <taxon>Trifolieae</taxon>
        <taxon>Trifolium</taxon>
    </lineage>
</organism>
<accession>A0A2K3LIM6</accession>
<dbReference type="PANTHER" id="PTHR32370">
    <property type="entry name" value="OS12G0117600 PROTEIN"/>
    <property type="match status" value="1"/>
</dbReference>
<proteinExistence type="inferred from homology"/>
<evidence type="ECO:0000259" key="6">
    <source>
        <dbReference type="PROSITE" id="PS51649"/>
    </source>
</evidence>